<reference evidence="3 4" key="1">
    <citation type="journal article" date="2019" name="Sci. Rep.">
        <title>A high-quality genome of Eragrostis curvula grass provides insights into Poaceae evolution and supports new strategies to enhance forage quality.</title>
        <authorList>
            <person name="Carballo J."/>
            <person name="Santos B.A.C.M."/>
            <person name="Zappacosta D."/>
            <person name="Garbus I."/>
            <person name="Selva J.P."/>
            <person name="Gallo C.A."/>
            <person name="Diaz A."/>
            <person name="Albertini E."/>
            <person name="Caccamo M."/>
            <person name="Echenique V."/>
        </authorList>
    </citation>
    <scope>NUCLEOTIDE SEQUENCE [LARGE SCALE GENOMIC DNA]</scope>
    <source>
        <strain evidence="4">cv. Victoria</strain>
        <tissue evidence="3">Leaf</tissue>
    </source>
</reference>
<keyword evidence="4" id="KW-1185">Reference proteome</keyword>
<comment type="caution">
    <text evidence="3">The sequence shown here is derived from an EMBL/GenBank/DDBJ whole genome shotgun (WGS) entry which is preliminary data.</text>
</comment>
<dbReference type="PANTHER" id="PTHR31325">
    <property type="entry name" value="OS01G0798800 PROTEIN-RELATED"/>
    <property type="match status" value="1"/>
</dbReference>
<feature type="domain" description="DUF4220" evidence="2">
    <location>
        <begin position="126"/>
        <end position="476"/>
    </location>
</feature>
<dbReference type="EMBL" id="RWGY01000034">
    <property type="protein sequence ID" value="TVU13380.1"/>
    <property type="molecule type" value="Genomic_DNA"/>
</dbReference>
<dbReference type="OrthoDB" id="662777at2759"/>
<dbReference type="Gramene" id="TVU13380">
    <property type="protein sequence ID" value="TVU13380"/>
    <property type="gene ID" value="EJB05_40433"/>
</dbReference>
<feature type="transmembrane region" description="Helical" evidence="1">
    <location>
        <begin position="399"/>
        <end position="421"/>
    </location>
</feature>
<keyword evidence="1" id="KW-1133">Transmembrane helix</keyword>
<evidence type="ECO:0000256" key="1">
    <source>
        <dbReference type="SAM" id="Phobius"/>
    </source>
</evidence>
<dbReference type="Pfam" id="PF13968">
    <property type="entry name" value="DUF4220"/>
    <property type="match status" value="1"/>
</dbReference>
<accession>A0A5J9TPY4</accession>
<proteinExistence type="predicted"/>
<evidence type="ECO:0000259" key="2">
    <source>
        <dbReference type="Pfam" id="PF13968"/>
    </source>
</evidence>
<feature type="transmembrane region" description="Helical" evidence="1">
    <location>
        <begin position="366"/>
        <end position="387"/>
    </location>
</feature>
<feature type="transmembrane region" description="Helical" evidence="1">
    <location>
        <begin position="120"/>
        <end position="141"/>
    </location>
</feature>
<keyword evidence="1" id="KW-0812">Transmembrane</keyword>
<dbReference type="InterPro" id="IPR025315">
    <property type="entry name" value="DUF4220"/>
</dbReference>
<gene>
    <name evidence="3" type="ORF">EJB05_40433</name>
</gene>
<dbReference type="Proteomes" id="UP000324897">
    <property type="component" value="Unassembled WGS sequence"/>
</dbReference>
<protein>
    <recommendedName>
        <fullName evidence="2">DUF4220 domain-containing protein</fullName>
    </recommendedName>
</protein>
<dbReference type="AlphaFoldDB" id="A0A5J9TPY4"/>
<sequence length="482" mass="53643">MIGLSLTSFFLRSCSSKMRALREIQEAGVLQTAQRSCSETNRLILIIQRQLRSIGVTYSTPKKTLEPPPLIESPYKQSSLSRVQEFINEWELQCMVMASFSLQVFLFLASGFRKRHSSRVLSVLLWLAYLSANSLAVFALGRLVIRGAGNRLALFWAPFLLLHLGGQETMTAFSMEDNALWKRHLLSLATQVPMAFYVVSKQLRGDDRQLVAPMVLVFVSGTAKYAERIWALRRAGSLAPGKSSSTSNLVSHASNDAAWDTQGYYGLLATVVEVKKETDLEAILFVAADGFKLSLHFFMDMTPSICLLPEDITEIKHALEVFKSSPSENRVHMAYKLAEINLSLIYDYLYTKFGTRHFHIVPACSAFHRMVALSLISGALGLFVRAMAGQKGHDVADLIISYVLLVGAVALETCSIFMSFISSYWAYKTTLTCQLTCPLCLHFPGAIAAMRSIARHLHPSENKGEWSEKLAQYNMIGGLSLP</sequence>
<organism evidence="3 4">
    <name type="scientific">Eragrostis curvula</name>
    <name type="common">weeping love grass</name>
    <dbReference type="NCBI Taxonomy" id="38414"/>
    <lineage>
        <taxon>Eukaryota</taxon>
        <taxon>Viridiplantae</taxon>
        <taxon>Streptophyta</taxon>
        <taxon>Embryophyta</taxon>
        <taxon>Tracheophyta</taxon>
        <taxon>Spermatophyta</taxon>
        <taxon>Magnoliopsida</taxon>
        <taxon>Liliopsida</taxon>
        <taxon>Poales</taxon>
        <taxon>Poaceae</taxon>
        <taxon>PACMAD clade</taxon>
        <taxon>Chloridoideae</taxon>
        <taxon>Eragrostideae</taxon>
        <taxon>Eragrostidinae</taxon>
        <taxon>Eragrostis</taxon>
    </lineage>
</organism>
<evidence type="ECO:0000313" key="3">
    <source>
        <dbReference type="EMBL" id="TVU13380.1"/>
    </source>
</evidence>
<name>A0A5J9TPY4_9POAL</name>
<keyword evidence="1" id="KW-0472">Membrane</keyword>
<evidence type="ECO:0000313" key="4">
    <source>
        <dbReference type="Proteomes" id="UP000324897"/>
    </source>
</evidence>